<keyword evidence="3" id="KW-1185">Reference proteome</keyword>
<accession>A0ABS3V8L6</accession>
<dbReference type="SUPFAM" id="SSF53448">
    <property type="entry name" value="Nucleotide-diphospho-sugar transferases"/>
    <property type="match status" value="1"/>
</dbReference>
<feature type="region of interest" description="Disordered" evidence="1">
    <location>
        <begin position="306"/>
        <end position="331"/>
    </location>
</feature>
<name>A0ABS3V8L6_9ACTN</name>
<evidence type="ECO:0000256" key="1">
    <source>
        <dbReference type="SAM" id="MobiDB-lite"/>
    </source>
</evidence>
<reference evidence="2 3" key="1">
    <citation type="submission" date="2021-03" db="EMBL/GenBank/DDBJ databases">
        <authorList>
            <person name="Lee D.-H."/>
        </authorList>
    </citation>
    <scope>NUCLEOTIDE SEQUENCE [LARGE SCALE GENOMIC DNA]</scope>
    <source>
        <strain evidence="2 3">MMS20-R2-23</strain>
    </source>
</reference>
<dbReference type="Proteomes" id="UP000671399">
    <property type="component" value="Unassembled WGS sequence"/>
</dbReference>
<evidence type="ECO:0000313" key="2">
    <source>
        <dbReference type="EMBL" id="MBO4161964.1"/>
    </source>
</evidence>
<dbReference type="GO" id="GO:0016757">
    <property type="term" value="F:glycosyltransferase activity"/>
    <property type="evidence" value="ECO:0007669"/>
    <property type="project" value="UniProtKB-KW"/>
</dbReference>
<gene>
    <name evidence="2" type="ORF">JQN83_14260</name>
</gene>
<dbReference type="Gene3D" id="3.90.550.10">
    <property type="entry name" value="Spore Coat Polysaccharide Biosynthesis Protein SpsA, Chain A"/>
    <property type="match status" value="1"/>
</dbReference>
<dbReference type="RefSeq" id="WP_208567613.1">
    <property type="nucleotide sequence ID" value="NZ_JAGFWR010000006.1"/>
</dbReference>
<proteinExistence type="predicted"/>
<dbReference type="Pfam" id="PF11397">
    <property type="entry name" value="GlcNAc"/>
    <property type="match status" value="2"/>
</dbReference>
<dbReference type="InterPro" id="IPR021067">
    <property type="entry name" value="Glycosyltransferase"/>
</dbReference>
<protein>
    <submittedName>
        <fullName evidence="2">N-acetylglucosaminyltransferase</fullName>
    </submittedName>
</protein>
<dbReference type="EMBL" id="JAGFWR010000006">
    <property type="protein sequence ID" value="MBO4161964.1"/>
    <property type="molecule type" value="Genomic_DNA"/>
</dbReference>
<comment type="caution">
    <text evidence="2">The sequence shown here is derived from an EMBL/GenBank/DDBJ whole genome shotgun (WGS) entry which is preliminary data.</text>
</comment>
<feature type="compositionally biased region" description="Gly residues" evidence="1">
    <location>
        <begin position="321"/>
        <end position="331"/>
    </location>
</feature>
<keyword evidence="2" id="KW-0328">Glycosyltransferase</keyword>
<sequence length="331" mass="37401">MSIFVSVAAYRDPELVPTVLDCLAKADRPDDLRIVVNWQHLGDEDVSVLHADPRVTVLEFDARSSRGVCWARAQIQRHYVDADWYLQVDSHTRFAPGWDTRLIAMAAQAGADKPILTCYPPTYDPADEFTGGGEPTLIFLDGWTHDDLPRFKHFQIADWQQATAPVPARFVAAGFLFAPGSFVREVPYDGRIYYQGEEINLATRAFTWGYDLFHPVEVLAWHYYIRENQVRHWMDHQAPGEDHWYDLDRAARRRVRTLLRYPMVGGYGTGPVRPMTAYQEYAGVDFERRTATAETLAGRLPAAWKPMPERETPAGAVGDLPPGGGLGTSLH</sequence>
<keyword evidence="2" id="KW-0808">Transferase</keyword>
<dbReference type="PANTHER" id="PTHR34496">
    <property type="entry name" value="GLCNAC TRANSFERASE-RELATED"/>
    <property type="match status" value="1"/>
</dbReference>
<dbReference type="PANTHER" id="PTHR34496:SF10">
    <property type="entry name" value="GLCNAC TRANSFERASE"/>
    <property type="match status" value="1"/>
</dbReference>
<evidence type="ECO:0000313" key="3">
    <source>
        <dbReference type="Proteomes" id="UP000671399"/>
    </source>
</evidence>
<dbReference type="InterPro" id="IPR029044">
    <property type="entry name" value="Nucleotide-diphossugar_trans"/>
</dbReference>
<organism evidence="2 3">
    <name type="scientific">Micromonospora antibiotica</name>
    <dbReference type="NCBI Taxonomy" id="2807623"/>
    <lineage>
        <taxon>Bacteria</taxon>
        <taxon>Bacillati</taxon>
        <taxon>Actinomycetota</taxon>
        <taxon>Actinomycetes</taxon>
        <taxon>Micromonosporales</taxon>
        <taxon>Micromonosporaceae</taxon>
        <taxon>Micromonospora</taxon>
    </lineage>
</organism>